<gene>
    <name evidence="2" type="ORF">ABWED_B0021</name>
    <name evidence="3" type="ORF">FOB19_18215</name>
</gene>
<keyword evidence="1" id="KW-0812">Transmembrane</keyword>
<geneLocation type="plasmid" evidence="3 4">
    <name>unnamed2</name>
</geneLocation>
<reference evidence="2" key="1">
    <citation type="submission" date="2018-09" db="EMBL/GenBank/DDBJ databases">
        <title>Resistance of ancient and modern Acinetobacter lwoffii strains to heavy metals and arsenic revealed by genome analysis.</title>
        <authorList>
            <person name="Mindlin S."/>
            <person name="Petrenko A."/>
            <person name="Kurakov A."/>
            <person name="Beletsky A."/>
            <person name="Mardanov A."/>
            <person name="Petrova M."/>
        </authorList>
    </citation>
    <scope>NUCLEOTIDE SEQUENCE</scope>
    <source>
        <strain evidence="2">ED23-35</strain>
        <plasmid evidence="2">pALWED1.4</plasmid>
    </source>
</reference>
<organism evidence="2">
    <name type="scientific">Acinetobacter lwoffii</name>
    <dbReference type="NCBI Taxonomy" id="28090"/>
    <lineage>
        <taxon>Bacteria</taxon>
        <taxon>Pseudomonadati</taxon>
        <taxon>Pseudomonadota</taxon>
        <taxon>Gammaproteobacteria</taxon>
        <taxon>Moraxellales</taxon>
        <taxon>Moraxellaceae</taxon>
        <taxon>Acinetobacter</taxon>
    </lineage>
</organism>
<geneLocation type="plasmid" evidence="2">
    <name>pALWED1.4</name>
</geneLocation>
<evidence type="ECO:0000313" key="2">
    <source>
        <dbReference type="EMBL" id="AXX83435.1"/>
    </source>
</evidence>
<keyword evidence="2" id="KW-0614">Plasmid</keyword>
<dbReference type="AlphaFoldDB" id="A0A385H698"/>
<feature type="transmembrane region" description="Helical" evidence="1">
    <location>
        <begin position="34"/>
        <end position="58"/>
    </location>
</feature>
<dbReference type="InterPro" id="IPR021529">
    <property type="entry name" value="DUF2798"/>
</dbReference>
<reference evidence="3 4" key="2">
    <citation type="submission" date="2019-11" db="EMBL/GenBank/DDBJ databases">
        <title>FDA dAtabase for Regulatory Grade micrObial Sequences (FDA-ARGOS): Supporting development and validation of Infectious Disease Dx tests.</title>
        <authorList>
            <person name="Patel R."/>
            <person name="Rucinski S."/>
            <person name="Tallon L."/>
            <person name="Sadzewicz L."/>
            <person name="Vavikolanu K."/>
            <person name="Mehta A."/>
            <person name="Aluvathingal J."/>
            <person name="Nadendla S."/>
            <person name="Nandy P."/>
            <person name="Geyer C."/>
            <person name="Yan Y."/>
            <person name="Sichtig H."/>
        </authorList>
    </citation>
    <scope>NUCLEOTIDE SEQUENCE [LARGE SCALE GENOMIC DNA]</scope>
    <source>
        <strain evidence="3 4">FDAARGOS_557</strain>
        <plasmid evidence="3 4">unnamed2</plasmid>
    </source>
</reference>
<keyword evidence="1" id="KW-0472">Membrane</keyword>
<keyword evidence="1" id="KW-1133">Transmembrane helix</keyword>
<evidence type="ECO:0000313" key="3">
    <source>
        <dbReference type="EMBL" id="QKU23262.1"/>
    </source>
</evidence>
<dbReference type="Pfam" id="PF11391">
    <property type="entry name" value="DUF2798"/>
    <property type="match status" value="1"/>
</dbReference>
<name>A0A385H698_ACILW</name>
<evidence type="ECO:0000256" key="1">
    <source>
        <dbReference type="SAM" id="Phobius"/>
    </source>
</evidence>
<sequence length="74" mass="8574">MNKLSLQGFLIPLFVSFFMSGINAILGALNEDKFLLSIVFSQWMINWIIAYPCLLFLVPFSKKIVLKLFYPQLK</sequence>
<accession>A0A385H698</accession>
<proteinExistence type="predicted"/>
<dbReference type="Proteomes" id="UP000509126">
    <property type="component" value="Plasmid unnamed2"/>
</dbReference>
<dbReference type="EMBL" id="CP032113">
    <property type="protein sequence ID" value="AXX83435.1"/>
    <property type="molecule type" value="Genomic_DNA"/>
</dbReference>
<dbReference type="RefSeq" id="WP_004733276.1">
    <property type="nucleotide sequence ID" value="NZ_CABIYT010000109.1"/>
</dbReference>
<protein>
    <submittedName>
        <fullName evidence="3">DUF2798 domain-containing protein</fullName>
    </submittedName>
</protein>
<evidence type="ECO:0000313" key="4">
    <source>
        <dbReference type="Proteomes" id="UP000509126"/>
    </source>
</evidence>
<dbReference type="EMBL" id="CP054805">
    <property type="protein sequence ID" value="QKU23262.1"/>
    <property type="molecule type" value="Genomic_DNA"/>
</dbReference>